<keyword evidence="3" id="KW-1185">Reference proteome</keyword>
<feature type="transmembrane region" description="Helical" evidence="1">
    <location>
        <begin position="375"/>
        <end position="395"/>
    </location>
</feature>
<feature type="transmembrane region" description="Helical" evidence="1">
    <location>
        <begin position="346"/>
        <end position="369"/>
    </location>
</feature>
<evidence type="ECO:0008006" key="4">
    <source>
        <dbReference type="Google" id="ProtNLM"/>
    </source>
</evidence>
<name>A0ABV3QSW2_9GAMM</name>
<proteinExistence type="predicted"/>
<organism evidence="2 3">
    <name type="scientific">Rhodanobacter geophilus</name>
    <dbReference type="NCBI Taxonomy" id="3162488"/>
    <lineage>
        <taxon>Bacteria</taxon>
        <taxon>Pseudomonadati</taxon>
        <taxon>Pseudomonadota</taxon>
        <taxon>Gammaproteobacteria</taxon>
        <taxon>Lysobacterales</taxon>
        <taxon>Rhodanobacteraceae</taxon>
        <taxon>Rhodanobacter</taxon>
    </lineage>
</organism>
<dbReference type="EMBL" id="JBFOHL010000015">
    <property type="protein sequence ID" value="MEW9625569.1"/>
    <property type="molecule type" value="Genomic_DNA"/>
</dbReference>
<comment type="caution">
    <text evidence="2">The sequence shown here is derived from an EMBL/GenBank/DDBJ whole genome shotgun (WGS) entry which is preliminary data.</text>
</comment>
<feature type="transmembrane region" description="Helical" evidence="1">
    <location>
        <begin position="43"/>
        <end position="64"/>
    </location>
</feature>
<feature type="transmembrane region" description="Helical" evidence="1">
    <location>
        <begin position="84"/>
        <end position="105"/>
    </location>
</feature>
<evidence type="ECO:0000313" key="3">
    <source>
        <dbReference type="Proteomes" id="UP001556170"/>
    </source>
</evidence>
<dbReference type="Proteomes" id="UP001556170">
    <property type="component" value="Unassembled WGS sequence"/>
</dbReference>
<reference evidence="2 3" key="1">
    <citation type="submission" date="2024-06" db="EMBL/GenBank/DDBJ databases">
        <authorList>
            <person name="Woo H."/>
        </authorList>
    </citation>
    <scope>NUCLEOTIDE SEQUENCE [LARGE SCALE GENOMIC DNA]</scope>
    <source>
        <strain evidence="2 3">S2-g</strain>
    </source>
</reference>
<feature type="transmembrane region" description="Helical" evidence="1">
    <location>
        <begin position="269"/>
        <end position="287"/>
    </location>
</feature>
<keyword evidence="1" id="KW-1133">Transmembrane helix</keyword>
<evidence type="ECO:0000313" key="2">
    <source>
        <dbReference type="EMBL" id="MEW9625569.1"/>
    </source>
</evidence>
<feature type="transmembrane region" description="Helical" evidence="1">
    <location>
        <begin position="434"/>
        <end position="452"/>
    </location>
</feature>
<dbReference type="PROSITE" id="PS51257">
    <property type="entry name" value="PROKAR_LIPOPROTEIN"/>
    <property type="match status" value="1"/>
</dbReference>
<evidence type="ECO:0000256" key="1">
    <source>
        <dbReference type="SAM" id="Phobius"/>
    </source>
</evidence>
<gene>
    <name evidence="2" type="ORF">ABQJ56_15170</name>
</gene>
<keyword evidence="1" id="KW-0472">Membrane</keyword>
<feature type="transmembrane region" description="Helical" evidence="1">
    <location>
        <begin position="407"/>
        <end position="428"/>
    </location>
</feature>
<feature type="transmembrane region" description="Helical" evidence="1">
    <location>
        <begin position="164"/>
        <end position="181"/>
    </location>
</feature>
<feature type="transmembrane region" description="Helical" evidence="1">
    <location>
        <begin position="111"/>
        <end position="129"/>
    </location>
</feature>
<protein>
    <recommendedName>
        <fullName evidence="4">Transmembrane protein</fullName>
    </recommendedName>
</protein>
<dbReference type="RefSeq" id="WP_367845859.1">
    <property type="nucleotide sequence ID" value="NZ_JBFOHL010000015.1"/>
</dbReference>
<keyword evidence="1" id="KW-0812">Transmembrane</keyword>
<accession>A0ABV3QSW2</accession>
<sequence length="472" mass="50915">MRAVWQLWLQPFRQMLLGALLLQLAWLVGAILLGCVPATDVRFAGVTGTLLAFGAWFWFIVLGLCLRGLCRPENFLLPDFRKRLAVVGVLQIAQWVLLPMLAAVLLGVPHAVLGGAAILLMAAIGLAASSARYINLLVWGLFVLAGWRPGLASQVAMAMIASPWAAPLALLLATLIASLSLRATLRIEDRETDDSPLENAQLGRSRARNLDGTPARRGKLGKRIGAIFDGTSQRAMQQALARYRRKPSWHLRMVLVRRLLLPHDNPQAIALRLLLVAAIVTFYVVAVMHRQRFNAAMVGAYAILLGLSRFPQLGRGMRQMRPNLADLYLTLAPPTRADYQQTLLEALVVLVPVTALSTVAYTGLGIVLTHAAEPLRMLLAAAIVSVGASLTALAVHLIGPEGSFGRGLVDLGVTLGAMAVYWGGYWLLGVLGHAIGGGVLLLVTLGFGLGVWTSARREYLRRPPCFDAPLAG</sequence>